<dbReference type="NCBIfam" id="NF004825">
    <property type="entry name" value="PRK06181.1"/>
    <property type="match status" value="1"/>
</dbReference>
<comment type="subcellular location">
    <subcellularLocation>
        <location evidence="1">Membrane</location>
        <topology evidence="1">Single-pass type II membrane protein</topology>
    </subcellularLocation>
</comment>
<evidence type="ECO:0000256" key="6">
    <source>
        <dbReference type="RuleBase" id="RU000363"/>
    </source>
</evidence>
<dbReference type="Pfam" id="PF00106">
    <property type="entry name" value="adh_short"/>
    <property type="match status" value="1"/>
</dbReference>
<keyword evidence="10" id="KW-1185">Reference proteome</keyword>
<name>A0A7N2MMV8_QUELO</name>
<dbReference type="PANTHER" id="PTHR43391:SF90">
    <property type="entry name" value="11-BETA-HYDROXYSTEROID DEHYDROGENASE-LIKE 4A-RELATED"/>
    <property type="match status" value="1"/>
</dbReference>
<evidence type="ECO:0000256" key="3">
    <source>
        <dbReference type="ARBA" id="ARBA00022857"/>
    </source>
</evidence>
<keyword evidence="7" id="KW-1133">Transmembrane helix</keyword>
<evidence type="ECO:0000259" key="8">
    <source>
        <dbReference type="SMART" id="SM00822"/>
    </source>
</evidence>
<evidence type="ECO:0000256" key="4">
    <source>
        <dbReference type="ARBA" id="ARBA00022968"/>
    </source>
</evidence>
<keyword evidence="4" id="KW-0735">Signal-anchor</keyword>
<dbReference type="GeneID" id="115963877"/>
<dbReference type="PANTHER" id="PTHR43391">
    <property type="entry name" value="RETINOL DEHYDROGENASE-RELATED"/>
    <property type="match status" value="1"/>
</dbReference>
<dbReference type="SMART" id="SM00822">
    <property type="entry name" value="PKS_KR"/>
    <property type="match status" value="1"/>
</dbReference>
<organism evidence="9 10">
    <name type="scientific">Quercus lobata</name>
    <name type="common">Valley oak</name>
    <dbReference type="NCBI Taxonomy" id="97700"/>
    <lineage>
        <taxon>Eukaryota</taxon>
        <taxon>Viridiplantae</taxon>
        <taxon>Streptophyta</taxon>
        <taxon>Embryophyta</taxon>
        <taxon>Tracheophyta</taxon>
        <taxon>Spermatophyta</taxon>
        <taxon>Magnoliopsida</taxon>
        <taxon>eudicotyledons</taxon>
        <taxon>Gunneridae</taxon>
        <taxon>Pentapetalae</taxon>
        <taxon>rosids</taxon>
        <taxon>fabids</taxon>
        <taxon>Fagales</taxon>
        <taxon>Fagaceae</taxon>
        <taxon>Quercus</taxon>
    </lineage>
</organism>
<keyword evidence="7" id="KW-0812">Transmembrane</keyword>
<dbReference type="PRINTS" id="PR00081">
    <property type="entry name" value="GDHRDH"/>
</dbReference>
<dbReference type="GO" id="GO:0005829">
    <property type="term" value="C:cytosol"/>
    <property type="evidence" value="ECO:0007669"/>
    <property type="project" value="TreeGrafter"/>
</dbReference>
<evidence type="ECO:0000313" key="10">
    <source>
        <dbReference type="Proteomes" id="UP000594261"/>
    </source>
</evidence>
<dbReference type="InterPro" id="IPR002347">
    <property type="entry name" value="SDR_fam"/>
</dbReference>
<keyword evidence="7" id="KW-0472">Membrane</keyword>
<evidence type="ECO:0000313" key="9">
    <source>
        <dbReference type="EnsemblPlants" id="QL10p002217:mrna"/>
    </source>
</evidence>
<keyword evidence="5" id="KW-0560">Oxidoreductase</keyword>
<dbReference type="InterPro" id="IPR036291">
    <property type="entry name" value="NAD(P)-bd_dom_sf"/>
</dbReference>
<dbReference type="FunCoup" id="A0A7N2MMV8">
    <property type="interactions" value="173"/>
</dbReference>
<evidence type="ECO:0000256" key="7">
    <source>
        <dbReference type="SAM" id="Phobius"/>
    </source>
</evidence>
<dbReference type="InterPro" id="IPR057326">
    <property type="entry name" value="KR_dom"/>
</dbReference>
<feature type="domain" description="Ketoreductase" evidence="8">
    <location>
        <begin position="48"/>
        <end position="232"/>
    </location>
</feature>
<dbReference type="InParanoid" id="A0A7N2MMV8"/>
<dbReference type="InterPro" id="IPR020904">
    <property type="entry name" value="Sc_DH/Rdtase_CS"/>
</dbReference>
<dbReference type="PROSITE" id="PS00061">
    <property type="entry name" value="ADH_SHORT"/>
    <property type="match status" value="1"/>
</dbReference>
<dbReference type="GO" id="GO:0016020">
    <property type="term" value="C:membrane"/>
    <property type="evidence" value="ECO:0007669"/>
    <property type="project" value="UniProtKB-SubCell"/>
</dbReference>
<dbReference type="FunFam" id="3.40.50.720:FF:000084">
    <property type="entry name" value="Short-chain dehydrogenase reductase"/>
    <property type="match status" value="1"/>
</dbReference>
<dbReference type="Gene3D" id="3.40.50.720">
    <property type="entry name" value="NAD(P)-binding Rossmann-like Domain"/>
    <property type="match status" value="1"/>
</dbReference>
<gene>
    <name evidence="9" type="primary">LOC115963877</name>
</gene>
<dbReference type="GO" id="GO:0016491">
    <property type="term" value="F:oxidoreductase activity"/>
    <property type="evidence" value="ECO:0007669"/>
    <property type="project" value="UniProtKB-KW"/>
</dbReference>
<dbReference type="EMBL" id="LRBV02000010">
    <property type="status" value="NOT_ANNOTATED_CDS"/>
    <property type="molecule type" value="Genomic_DNA"/>
</dbReference>
<sequence>MDLLHKFLNIILLPLTFILLLLFMPPFLLLKFLFSLKRYIFMENVAGKVALITGASSGIGEHVAYEYAKRGARLVLVARREDRLRTVANKVRKIGSPEVIAVAADVSKVEDCKRFVEEAVNHFGQLDHLVNNAGVTKPRSFEKVTQFSDFASLMDINFWGSVYSTHYAVPHLRKNKGKIVVISSTGAWLANPRLSFYNASKAALLSFFETLRIEFGPDIGVTIVTPGLIDSEMTQGKFLPQAAWVPAETAEGCAKAILDSTCSGDMYLTEPSWMKVLYWIKVLCPEVLEWCSHSMFANRPQSTKKNS</sequence>
<dbReference type="SUPFAM" id="SSF51735">
    <property type="entry name" value="NAD(P)-binding Rossmann-fold domains"/>
    <property type="match status" value="1"/>
</dbReference>
<accession>A0A7N2MMV8</accession>
<dbReference type="OMA" id="SMEDMTF"/>
<reference evidence="9" key="2">
    <citation type="submission" date="2021-01" db="UniProtKB">
        <authorList>
            <consortium name="EnsemblPlants"/>
        </authorList>
    </citation>
    <scope>IDENTIFICATION</scope>
</reference>
<dbReference type="Proteomes" id="UP000594261">
    <property type="component" value="Chromosome 10"/>
</dbReference>
<protein>
    <recommendedName>
        <fullName evidence="8">Ketoreductase domain-containing protein</fullName>
    </recommendedName>
</protein>
<dbReference type="AlphaFoldDB" id="A0A7N2MMV8"/>
<dbReference type="Gramene" id="QL10p002217:mrna">
    <property type="protein sequence ID" value="QL10p002217:mrna"/>
    <property type="gene ID" value="QL10p002217"/>
</dbReference>
<dbReference type="OrthoDB" id="47007at2759"/>
<evidence type="ECO:0000256" key="1">
    <source>
        <dbReference type="ARBA" id="ARBA00004606"/>
    </source>
</evidence>
<keyword evidence="3" id="KW-0521">NADP</keyword>
<proteinExistence type="inferred from homology"/>
<dbReference type="KEGG" id="qlo:115963877"/>
<dbReference type="PRINTS" id="PR00080">
    <property type="entry name" value="SDRFAMILY"/>
</dbReference>
<dbReference type="EnsemblPlants" id="QL10p002217:mrna">
    <property type="protein sequence ID" value="QL10p002217:mrna"/>
    <property type="gene ID" value="QL10p002217"/>
</dbReference>
<evidence type="ECO:0000256" key="2">
    <source>
        <dbReference type="ARBA" id="ARBA00006484"/>
    </source>
</evidence>
<comment type="similarity">
    <text evidence="2 6">Belongs to the short-chain dehydrogenases/reductases (SDR) family.</text>
</comment>
<reference evidence="9 10" key="1">
    <citation type="journal article" date="2016" name="G3 (Bethesda)">
        <title>First Draft Assembly and Annotation of the Genome of a California Endemic Oak Quercus lobata Nee (Fagaceae).</title>
        <authorList>
            <person name="Sork V.L."/>
            <person name="Fitz-Gibbon S.T."/>
            <person name="Puiu D."/>
            <person name="Crepeau M."/>
            <person name="Gugger P.F."/>
            <person name="Sherman R."/>
            <person name="Stevens K."/>
            <person name="Langley C.H."/>
            <person name="Pellegrini M."/>
            <person name="Salzberg S.L."/>
        </authorList>
    </citation>
    <scope>NUCLEOTIDE SEQUENCE [LARGE SCALE GENOMIC DNA]</scope>
    <source>
        <strain evidence="9 10">cv. SW786</strain>
    </source>
</reference>
<feature type="transmembrane region" description="Helical" evidence="7">
    <location>
        <begin position="12"/>
        <end position="34"/>
    </location>
</feature>
<evidence type="ECO:0000256" key="5">
    <source>
        <dbReference type="ARBA" id="ARBA00023002"/>
    </source>
</evidence>
<dbReference type="RefSeq" id="XP_030938956.1">
    <property type="nucleotide sequence ID" value="XM_031083096.1"/>
</dbReference>